<dbReference type="Proteomes" id="UP000095606">
    <property type="component" value="Unassembled WGS sequence"/>
</dbReference>
<evidence type="ECO:0000313" key="2">
    <source>
        <dbReference type="Proteomes" id="UP000095606"/>
    </source>
</evidence>
<proteinExistence type="predicted"/>
<name>A0A174EZL3_9BACE</name>
<dbReference type="EMBL" id="CZAE01000001">
    <property type="protein sequence ID" value="CUO41996.1"/>
    <property type="molecule type" value="Genomic_DNA"/>
</dbReference>
<organism evidence="1 2">
    <name type="scientific">Bacteroides faecis</name>
    <dbReference type="NCBI Taxonomy" id="674529"/>
    <lineage>
        <taxon>Bacteria</taxon>
        <taxon>Pseudomonadati</taxon>
        <taxon>Bacteroidota</taxon>
        <taxon>Bacteroidia</taxon>
        <taxon>Bacteroidales</taxon>
        <taxon>Bacteroidaceae</taxon>
        <taxon>Bacteroides</taxon>
    </lineage>
</organism>
<evidence type="ECO:0000313" key="1">
    <source>
        <dbReference type="EMBL" id="CUO41996.1"/>
    </source>
</evidence>
<accession>A0A174EZL3</accession>
<protein>
    <submittedName>
        <fullName evidence="1">Uncharacterized protein</fullName>
    </submittedName>
</protein>
<sequence>MNDLALQLAVSSVLQSWDSENDVFLQNCKDCKLQMVLRFAVTIQTEI</sequence>
<reference evidence="1 2" key="1">
    <citation type="submission" date="2015-09" db="EMBL/GenBank/DDBJ databases">
        <authorList>
            <consortium name="Pathogen Informatics"/>
        </authorList>
    </citation>
    <scope>NUCLEOTIDE SEQUENCE [LARGE SCALE GENOMIC DNA]</scope>
    <source>
        <strain evidence="1 2">2789STDY5834846</strain>
    </source>
</reference>
<dbReference type="AlphaFoldDB" id="A0A174EZL3"/>
<gene>
    <name evidence="1" type="ORF">ERS852461_00238</name>
</gene>